<keyword evidence="4" id="KW-1185">Reference proteome</keyword>
<feature type="coiled-coil region" evidence="1">
    <location>
        <begin position="218"/>
        <end position="245"/>
    </location>
</feature>
<dbReference type="EMBL" id="JARJCN010000174">
    <property type="protein sequence ID" value="KAJ7065911.1"/>
    <property type="molecule type" value="Genomic_DNA"/>
</dbReference>
<keyword evidence="1" id="KW-0175">Coiled coil</keyword>
<evidence type="ECO:0000256" key="1">
    <source>
        <dbReference type="SAM" id="Coils"/>
    </source>
</evidence>
<name>A0AAD6TKF3_9AGAR</name>
<evidence type="ECO:0000313" key="4">
    <source>
        <dbReference type="Proteomes" id="UP001222325"/>
    </source>
</evidence>
<feature type="compositionally biased region" description="Basic residues" evidence="2">
    <location>
        <begin position="410"/>
        <end position="427"/>
    </location>
</feature>
<accession>A0AAD6TKF3</accession>
<comment type="caution">
    <text evidence="3">The sequence shown here is derived from an EMBL/GenBank/DDBJ whole genome shotgun (WGS) entry which is preliminary data.</text>
</comment>
<feature type="region of interest" description="Disordered" evidence="2">
    <location>
        <begin position="368"/>
        <end position="494"/>
    </location>
</feature>
<proteinExistence type="predicted"/>
<dbReference type="AlphaFoldDB" id="A0AAD6TKF3"/>
<reference evidence="3" key="1">
    <citation type="submission" date="2023-03" db="EMBL/GenBank/DDBJ databases">
        <title>Massive genome expansion in bonnet fungi (Mycena s.s.) driven by repeated elements and novel gene families across ecological guilds.</title>
        <authorList>
            <consortium name="Lawrence Berkeley National Laboratory"/>
            <person name="Harder C.B."/>
            <person name="Miyauchi S."/>
            <person name="Viragh M."/>
            <person name="Kuo A."/>
            <person name="Thoen E."/>
            <person name="Andreopoulos B."/>
            <person name="Lu D."/>
            <person name="Skrede I."/>
            <person name="Drula E."/>
            <person name="Henrissat B."/>
            <person name="Morin E."/>
            <person name="Kohler A."/>
            <person name="Barry K."/>
            <person name="LaButti K."/>
            <person name="Morin E."/>
            <person name="Salamov A."/>
            <person name="Lipzen A."/>
            <person name="Mereny Z."/>
            <person name="Hegedus B."/>
            <person name="Baldrian P."/>
            <person name="Stursova M."/>
            <person name="Weitz H."/>
            <person name="Taylor A."/>
            <person name="Grigoriev I.V."/>
            <person name="Nagy L.G."/>
            <person name="Martin F."/>
            <person name="Kauserud H."/>
        </authorList>
    </citation>
    <scope>NUCLEOTIDE SEQUENCE</scope>
    <source>
        <strain evidence="3">CBHHK173m</strain>
    </source>
</reference>
<evidence type="ECO:0000313" key="3">
    <source>
        <dbReference type="EMBL" id="KAJ7065911.1"/>
    </source>
</evidence>
<organism evidence="3 4">
    <name type="scientific">Mycena belliarum</name>
    <dbReference type="NCBI Taxonomy" id="1033014"/>
    <lineage>
        <taxon>Eukaryota</taxon>
        <taxon>Fungi</taxon>
        <taxon>Dikarya</taxon>
        <taxon>Basidiomycota</taxon>
        <taxon>Agaricomycotina</taxon>
        <taxon>Agaricomycetes</taxon>
        <taxon>Agaricomycetidae</taxon>
        <taxon>Agaricales</taxon>
        <taxon>Marasmiineae</taxon>
        <taxon>Mycenaceae</taxon>
        <taxon>Mycena</taxon>
    </lineage>
</organism>
<sequence length="619" mass="69788">MVKNVDAPRKRVRKWKRVAKKDRRNLKMWAEGAREEILKPHIPGYTDALERGWRAERDYLQVVCNEFHARISWRLLDHEEPELPLPVYDPFAPVVLETLDEEEQEQRFERTEVLNARISRWFKYRSRRLRRPAKMDNPRDPWGILMAKLAGINTPPKARQAFQQYMHESYETEIAPAVAARWKASCVEPDGLTMRSKKGPDAPFRAQVARELFNELSAEDQEGLRARAREQAKLARDEYTAAMKKGPSKAPEDRQRCIDNLGTFMGQILRGVYEYTGLYSFVVFGGPIPQFNGEIRTLHVSHGRNLGPTPSHFPNWSKARFSRDVLDFMKEFLHTAFTPQECAESALPADDGDPLAGAKYRMAANGDLAFGNGEESDEDSDVSSDEDDSEDDSDSSSDSTTDEEAAGGKSKAKAKKKAQREKEKRRKEKEQAKEKAKKGKGKEKETDRTTKGGAKRKHGVGSSSVAEGSNKRPRGEGTSTSTTPLPPSAPVQPPELTYEQQRNVTIANNAALLRKVDEQMRVKYPEVWADIQRKKGAVTEKTRPKPRPRGTGASSLEATRRSTPLRVATLQRAPAGPQMHVKTVPMHFQALGHIATCPYSRTTGSIFRLFRSRHLGLTA</sequence>
<dbReference type="Proteomes" id="UP001222325">
    <property type="component" value="Unassembled WGS sequence"/>
</dbReference>
<gene>
    <name evidence="3" type="ORF">B0H15DRAFT_807672</name>
</gene>
<feature type="region of interest" description="Disordered" evidence="2">
    <location>
        <begin position="535"/>
        <end position="560"/>
    </location>
</feature>
<feature type="compositionally biased region" description="Acidic residues" evidence="2">
    <location>
        <begin position="374"/>
        <end position="405"/>
    </location>
</feature>
<protein>
    <submittedName>
        <fullName evidence="3">Uncharacterized protein</fullName>
    </submittedName>
</protein>
<evidence type="ECO:0000256" key="2">
    <source>
        <dbReference type="SAM" id="MobiDB-lite"/>
    </source>
</evidence>
<feature type="compositionally biased region" description="Pro residues" evidence="2">
    <location>
        <begin position="484"/>
        <end position="493"/>
    </location>
</feature>